<dbReference type="PANTHER" id="PTHR43308:SF1">
    <property type="entry name" value="OUTER MEMBRANE PROTEIN ALPHA"/>
    <property type="match status" value="1"/>
</dbReference>
<protein>
    <submittedName>
        <fullName evidence="5">Iron uptake porin</fullName>
    </submittedName>
</protein>
<evidence type="ECO:0000313" key="5">
    <source>
        <dbReference type="EMBL" id="MBE9040300.1"/>
    </source>
</evidence>
<comment type="similarity">
    <text evidence="1 2">Belongs to the OprB family.</text>
</comment>
<evidence type="ECO:0000256" key="1">
    <source>
        <dbReference type="ARBA" id="ARBA00008769"/>
    </source>
</evidence>
<dbReference type="Gene3D" id="2.40.160.180">
    <property type="entry name" value="Carbohydrate-selective porin OprB"/>
    <property type="match status" value="1"/>
</dbReference>
<gene>
    <name evidence="5" type="ORF">IQ235_05775</name>
</gene>
<dbReference type="NCBIfam" id="NF033921">
    <property type="entry name" value="por_somb"/>
    <property type="match status" value="1"/>
</dbReference>
<name>A0A928Z791_9CYAN</name>
<keyword evidence="3" id="KW-0175">Coiled coil</keyword>
<feature type="signal peptide" evidence="2">
    <location>
        <begin position="1"/>
        <end position="32"/>
    </location>
</feature>
<dbReference type="InterPro" id="IPR001119">
    <property type="entry name" value="SLH_dom"/>
</dbReference>
<comment type="caution">
    <text evidence="5">The sequence shown here is derived from an EMBL/GenBank/DDBJ whole genome shotgun (WGS) entry which is preliminary data.</text>
</comment>
<feature type="chain" id="PRO_5038154487" evidence="2">
    <location>
        <begin position="33"/>
        <end position="579"/>
    </location>
</feature>
<feature type="coiled-coil region" evidence="3">
    <location>
        <begin position="167"/>
        <end position="194"/>
    </location>
</feature>
<dbReference type="InterPro" id="IPR038673">
    <property type="entry name" value="OprB_sf"/>
</dbReference>
<dbReference type="GO" id="GO:0008643">
    <property type="term" value="P:carbohydrate transport"/>
    <property type="evidence" value="ECO:0007669"/>
    <property type="project" value="InterPro"/>
</dbReference>
<keyword evidence="2" id="KW-0732">Signal</keyword>
<dbReference type="PROSITE" id="PS51272">
    <property type="entry name" value="SLH"/>
    <property type="match status" value="1"/>
</dbReference>
<dbReference type="InterPro" id="IPR007049">
    <property type="entry name" value="Carb-sel_porin_OprB"/>
</dbReference>
<dbReference type="EMBL" id="JADEXN010000072">
    <property type="protein sequence ID" value="MBE9040300.1"/>
    <property type="molecule type" value="Genomic_DNA"/>
</dbReference>
<sequence length="579" mass="62556">MNFKNLEFCWRVSPLLVGLAILASGTATPVRAASEPGNLKSMPKSTPLTSEIDGFVAPSATEKLAQVTSVDELSQQQEENQLQSQVTSVSQLSDVQPTDWAFQALQSLVERYGCIAGYPDGTFRGNQATTRYEFAAGLNACLDQILNLVDVESEVSAEDLAVIRRLQEEFAAELATLRGRVDALEARTAELEANQFSTTTKLKGEVIFSVQNAIGEERALNRLDYADGVDDESRPGVDDNTTFSDRVRLAFDTSFTGRDRLRTRLQAGNFTNMNSATGTDESRLGYEAGGGNDVVLNRLHYRTPIGDKLTFHVSPEGLDIDQIFAVTNPFLASSGTGALSRFGRRHPLVHRGNEGAGIGFNYDVSDAFTISALYLASDGDAFDPTPKNGLFNGRYSAAVQFDIAPTDNIDLALTYRNSYFPGGSVNLASSTGTDFAQDPFRGAATTGHHVGFQANARLNDKISVGGWAGAVFAEQESGGDNNATIVDWVFNVAFPDLGGDGNLLAFIVGQPPHVVDNDLSVGGTPVEDRAPTWHFEALYRFALTKKISITPGAFYIMNPEGDNRNDGIFVGAIRTTFKF</sequence>
<evidence type="ECO:0000256" key="3">
    <source>
        <dbReference type="SAM" id="Coils"/>
    </source>
</evidence>
<dbReference type="PANTHER" id="PTHR43308">
    <property type="entry name" value="OUTER MEMBRANE PROTEIN ALPHA-RELATED"/>
    <property type="match status" value="1"/>
</dbReference>
<dbReference type="Pfam" id="PF04966">
    <property type="entry name" value="OprB"/>
    <property type="match status" value="1"/>
</dbReference>
<evidence type="ECO:0000259" key="4">
    <source>
        <dbReference type="PROSITE" id="PS51272"/>
    </source>
</evidence>
<dbReference type="GO" id="GO:0015288">
    <property type="term" value="F:porin activity"/>
    <property type="evidence" value="ECO:0007669"/>
    <property type="project" value="InterPro"/>
</dbReference>
<dbReference type="InterPro" id="IPR051465">
    <property type="entry name" value="Cell_Envelope_Struct_Comp"/>
</dbReference>
<dbReference type="Pfam" id="PF00395">
    <property type="entry name" value="SLH"/>
    <property type="match status" value="1"/>
</dbReference>
<accession>A0A928Z791</accession>
<keyword evidence="6" id="KW-1185">Reference proteome</keyword>
<dbReference type="InterPro" id="IPR047684">
    <property type="entry name" value="Por_som-like"/>
</dbReference>
<dbReference type="Proteomes" id="UP000621799">
    <property type="component" value="Unassembled WGS sequence"/>
</dbReference>
<evidence type="ECO:0000256" key="2">
    <source>
        <dbReference type="RuleBase" id="RU363072"/>
    </source>
</evidence>
<proteinExistence type="inferred from homology"/>
<feature type="domain" description="SLH" evidence="4">
    <location>
        <begin position="88"/>
        <end position="152"/>
    </location>
</feature>
<dbReference type="RefSeq" id="WP_264320554.1">
    <property type="nucleotide sequence ID" value="NZ_JADEXN010000072.1"/>
</dbReference>
<organism evidence="5 6">
    <name type="scientific">Zarconia navalis LEGE 11467</name>
    <dbReference type="NCBI Taxonomy" id="1828826"/>
    <lineage>
        <taxon>Bacteria</taxon>
        <taxon>Bacillati</taxon>
        <taxon>Cyanobacteriota</taxon>
        <taxon>Cyanophyceae</taxon>
        <taxon>Oscillatoriophycideae</taxon>
        <taxon>Oscillatoriales</taxon>
        <taxon>Oscillatoriales incertae sedis</taxon>
        <taxon>Zarconia</taxon>
        <taxon>Zarconia navalis</taxon>
    </lineage>
</organism>
<dbReference type="GO" id="GO:0016020">
    <property type="term" value="C:membrane"/>
    <property type="evidence" value="ECO:0007669"/>
    <property type="project" value="InterPro"/>
</dbReference>
<evidence type="ECO:0000313" key="6">
    <source>
        <dbReference type="Proteomes" id="UP000621799"/>
    </source>
</evidence>
<dbReference type="AlphaFoldDB" id="A0A928Z791"/>
<reference evidence="5" key="1">
    <citation type="submission" date="2020-10" db="EMBL/GenBank/DDBJ databases">
        <authorList>
            <person name="Castelo-Branco R."/>
            <person name="Eusebio N."/>
            <person name="Adriana R."/>
            <person name="Vieira A."/>
            <person name="Brugerolle De Fraissinette N."/>
            <person name="Rezende De Castro R."/>
            <person name="Schneider M.P."/>
            <person name="Vasconcelos V."/>
            <person name="Leao P.N."/>
        </authorList>
    </citation>
    <scope>NUCLEOTIDE SEQUENCE</scope>
    <source>
        <strain evidence="5">LEGE 11467</strain>
    </source>
</reference>